<evidence type="ECO:0000313" key="2">
    <source>
        <dbReference type="EMBL" id="SED11358.1"/>
    </source>
</evidence>
<gene>
    <name evidence="2" type="ORF">SAMN04489793_4011</name>
</gene>
<reference evidence="3" key="1">
    <citation type="submission" date="2016-10" db="EMBL/GenBank/DDBJ databases">
        <authorList>
            <person name="Varghese N."/>
            <person name="Submissions S."/>
        </authorList>
    </citation>
    <scope>NUCLEOTIDE SEQUENCE [LARGE SCALE GENOMIC DNA]</scope>
    <source>
        <strain evidence="3">DSM 44234</strain>
    </source>
</reference>
<dbReference type="STRING" id="57704.SAMN04489793_4011"/>
<dbReference type="OrthoDB" id="4774544at2"/>
<dbReference type="RefSeq" id="WP_139286268.1">
    <property type="nucleotide sequence ID" value="NZ_CBDRGN010000003.1"/>
</dbReference>
<protein>
    <submittedName>
        <fullName evidence="2">Uncharacterized protein</fullName>
    </submittedName>
</protein>
<sequence length="133" mass="13877">MNMRTTGVLGLAIAGVASMLSVGAAAADPAPPYVDLQAFGYVSCGGPLPDRPEPNSLIDHGWVTNHGPGTAYDVRVWFNGGASKSAGMLAPGQSLQIEQVVPSWGCPFRAISVKSSTSTYDINGGNNWWVARN</sequence>
<dbReference type="AlphaFoldDB" id="A0A1H4Y2Q6"/>
<keyword evidence="1" id="KW-0732">Signal</keyword>
<evidence type="ECO:0000256" key="1">
    <source>
        <dbReference type="SAM" id="SignalP"/>
    </source>
</evidence>
<evidence type="ECO:0000313" key="3">
    <source>
        <dbReference type="Proteomes" id="UP000182241"/>
    </source>
</evidence>
<accession>A0A1H4Y2Q6</accession>
<organism evidence="2 3">
    <name type="scientific">Tsukamurella tyrosinosolvens</name>
    <dbReference type="NCBI Taxonomy" id="57704"/>
    <lineage>
        <taxon>Bacteria</taxon>
        <taxon>Bacillati</taxon>
        <taxon>Actinomycetota</taxon>
        <taxon>Actinomycetes</taxon>
        <taxon>Mycobacteriales</taxon>
        <taxon>Tsukamurellaceae</taxon>
        <taxon>Tsukamurella</taxon>
    </lineage>
</organism>
<keyword evidence="3" id="KW-1185">Reference proteome</keyword>
<feature type="signal peptide" evidence="1">
    <location>
        <begin position="1"/>
        <end position="26"/>
    </location>
</feature>
<feature type="chain" id="PRO_5010384396" evidence="1">
    <location>
        <begin position="27"/>
        <end position="133"/>
    </location>
</feature>
<dbReference type="Proteomes" id="UP000182241">
    <property type="component" value="Unassembled WGS sequence"/>
</dbReference>
<dbReference type="EMBL" id="FNSA01000003">
    <property type="protein sequence ID" value="SED11358.1"/>
    <property type="molecule type" value="Genomic_DNA"/>
</dbReference>
<name>A0A1H4Y2Q6_TSUTY</name>
<proteinExistence type="predicted"/>